<organism evidence="2 3">
    <name type="scientific">Myodes glareolus</name>
    <name type="common">Bank vole</name>
    <name type="synonym">Clethrionomys glareolus</name>
    <dbReference type="NCBI Taxonomy" id="447135"/>
    <lineage>
        <taxon>Eukaryota</taxon>
        <taxon>Metazoa</taxon>
        <taxon>Chordata</taxon>
        <taxon>Craniata</taxon>
        <taxon>Vertebrata</taxon>
        <taxon>Euteleostomi</taxon>
        <taxon>Mammalia</taxon>
        <taxon>Eutheria</taxon>
        <taxon>Euarchontoglires</taxon>
        <taxon>Glires</taxon>
        <taxon>Rodentia</taxon>
        <taxon>Myomorpha</taxon>
        <taxon>Muroidea</taxon>
        <taxon>Cricetidae</taxon>
        <taxon>Arvicolinae</taxon>
        <taxon>Myodes</taxon>
    </lineage>
</organism>
<evidence type="ECO:0000313" key="3">
    <source>
        <dbReference type="Proteomes" id="UP001488838"/>
    </source>
</evidence>
<protein>
    <submittedName>
        <fullName evidence="2">Uncharacterized protein</fullName>
    </submittedName>
</protein>
<gene>
    <name evidence="2" type="ORF">U0070_011018</name>
</gene>
<dbReference type="EMBL" id="JBBHLL010000129">
    <property type="protein sequence ID" value="KAK7813911.1"/>
    <property type="molecule type" value="Genomic_DNA"/>
</dbReference>
<reference evidence="2 3" key="1">
    <citation type="journal article" date="2023" name="bioRxiv">
        <title>Conserved and derived expression patterns and positive selection on dental genes reveal complex evolutionary context of ever-growing rodent molars.</title>
        <authorList>
            <person name="Calamari Z.T."/>
            <person name="Song A."/>
            <person name="Cohen E."/>
            <person name="Akter M."/>
            <person name="Roy R.D."/>
            <person name="Hallikas O."/>
            <person name="Christensen M.M."/>
            <person name="Li P."/>
            <person name="Marangoni P."/>
            <person name="Jernvall J."/>
            <person name="Klein O.D."/>
        </authorList>
    </citation>
    <scope>NUCLEOTIDE SEQUENCE [LARGE SCALE GENOMIC DNA]</scope>
    <source>
        <strain evidence="2">V071</strain>
    </source>
</reference>
<name>A0AAW0IIB6_MYOGA</name>
<comment type="caution">
    <text evidence="2">The sequence shown here is derived from an EMBL/GenBank/DDBJ whole genome shotgun (WGS) entry which is preliminary data.</text>
</comment>
<evidence type="ECO:0000313" key="2">
    <source>
        <dbReference type="EMBL" id="KAK7813911.1"/>
    </source>
</evidence>
<proteinExistence type="predicted"/>
<dbReference type="Proteomes" id="UP001488838">
    <property type="component" value="Unassembled WGS sequence"/>
</dbReference>
<accession>A0AAW0IIB6</accession>
<sequence>MAGTRPAAHSTNEDDDHEDDGDDDDDNEDDGIREDADVNKDDDCDGDDSDDEETEETLQVEAMFINHEKNFFWMTDQEKAIHNLWHGGTLFKKAV</sequence>
<dbReference type="AlphaFoldDB" id="A0AAW0IIB6"/>
<keyword evidence="3" id="KW-1185">Reference proteome</keyword>
<feature type="compositionally biased region" description="Acidic residues" evidence="1">
    <location>
        <begin position="42"/>
        <end position="56"/>
    </location>
</feature>
<feature type="compositionally biased region" description="Acidic residues" evidence="1">
    <location>
        <begin position="13"/>
        <end position="32"/>
    </location>
</feature>
<evidence type="ECO:0000256" key="1">
    <source>
        <dbReference type="SAM" id="MobiDB-lite"/>
    </source>
</evidence>
<feature type="region of interest" description="Disordered" evidence="1">
    <location>
        <begin position="1"/>
        <end position="56"/>
    </location>
</feature>